<dbReference type="EMBL" id="CABPSI010000001">
    <property type="protein sequence ID" value="VVD79736.1"/>
    <property type="molecule type" value="Genomic_DNA"/>
</dbReference>
<proteinExistence type="predicted"/>
<reference evidence="1 2" key="1">
    <citation type="submission" date="2019-08" db="EMBL/GenBank/DDBJ databases">
        <authorList>
            <person name="Peeters C."/>
        </authorList>
    </citation>
    <scope>NUCLEOTIDE SEQUENCE [LARGE SCALE GENOMIC DNA]</scope>
    <source>
        <strain evidence="1 2">LMG 31115</strain>
    </source>
</reference>
<name>A0A5E4SUZ5_9BURK</name>
<evidence type="ECO:0000313" key="2">
    <source>
        <dbReference type="Proteomes" id="UP000333828"/>
    </source>
</evidence>
<accession>A0A5E4SUZ5</accession>
<sequence>MTAKMSDYRLSFEATDGVKHPSPNSHTIAQRIAPIPILSFLHG</sequence>
<organism evidence="1 2">
    <name type="scientific">Pandoraea iniqua</name>
    <dbReference type="NCBI Taxonomy" id="2508288"/>
    <lineage>
        <taxon>Bacteria</taxon>
        <taxon>Pseudomonadati</taxon>
        <taxon>Pseudomonadota</taxon>
        <taxon>Betaproteobacteria</taxon>
        <taxon>Burkholderiales</taxon>
        <taxon>Burkholderiaceae</taxon>
        <taxon>Pandoraea</taxon>
    </lineage>
</organism>
<gene>
    <name evidence="1" type="ORF">PIN31115_01049</name>
</gene>
<protein>
    <submittedName>
        <fullName evidence="1">Uncharacterized protein</fullName>
    </submittedName>
</protein>
<keyword evidence="2" id="KW-1185">Reference proteome</keyword>
<dbReference type="Proteomes" id="UP000333828">
    <property type="component" value="Unassembled WGS sequence"/>
</dbReference>
<dbReference type="AlphaFoldDB" id="A0A5E4SUZ5"/>
<evidence type="ECO:0000313" key="1">
    <source>
        <dbReference type="EMBL" id="VVD79736.1"/>
    </source>
</evidence>